<evidence type="ECO:0000313" key="2">
    <source>
        <dbReference type="EMBL" id="GAA4263595.1"/>
    </source>
</evidence>
<evidence type="ECO:0000313" key="3">
    <source>
        <dbReference type="Proteomes" id="UP001500620"/>
    </source>
</evidence>
<feature type="compositionally biased region" description="Pro residues" evidence="1">
    <location>
        <begin position="35"/>
        <end position="45"/>
    </location>
</feature>
<proteinExistence type="predicted"/>
<feature type="region of interest" description="Disordered" evidence="1">
    <location>
        <begin position="21"/>
        <end position="45"/>
    </location>
</feature>
<name>A0ABP8DU91_9ACTN</name>
<comment type="caution">
    <text evidence="2">The sequence shown here is derived from an EMBL/GenBank/DDBJ whole genome shotgun (WGS) entry which is preliminary data.</text>
</comment>
<organism evidence="2 3">
    <name type="scientific">Dactylosporangium darangshiense</name>
    <dbReference type="NCBI Taxonomy" id="579108"/>
    <lineage>
        <taxon>Bacteria</taxon>
        <taxon>Bacillati</taxon>
        <taxon>Actinomycetota</taxon>
        <taxon>Actinomycetes</taxon>
        <taxon>Micromonosporales</taxon>
        <taxon>Micromonosporaceae</taxon>
        <taxon>Dactylosporangium</taxon>
    </lineage>
</organism>
<evidence type="ECO:0000256" key="1">
    <source>
        <dbReference type="SAM" id="MobiDB-lite"/>
    </source>
</evidence>
<keyword evidence="3" id="KW-1185">Reference proteome</keyword>
<sequence>MNFLTDADSARQWRNAELFTLQPNGHHDATDAILPAPPQPENAAR</sequence>
<reference evidence="3" key="1">
    <citation type="journal article" date="2019" name="Int. J. Syst. Evol. Microbiol.">
        <title>The Global Catalogue of Microorganisms (GCM) 10K type strain sequencing project: providing services to taxonomists for standard genome sequencing and annotation.</title>
        <authorList>
            <consortium name="The Broad Institute Genomics Platform"/>
            <consortium name="The Broad Institute Genome Sequencing Center for Infectious Disease"/>
            <person name="Wu L."/>
            <person name="Ma J."/>
        </authorList>
    </citation>
    <scope>NUCLEOTIDE SEQUENCE [LARGE SCALE GENOMIC DNA]</scope>
    <source>
        <strain evidence="3">JCM 17441</strain>
    </source>
</reference>
<accession>A0ABP8DU91</accession>
<dbReference type="RefSeq" id="WP_345143226.1">
    <property type="nucleotide sequence ID" value="NZ_BAABAT010000073.1"/>
</dbReference>
<gene>
    <name evidence="2" type="ORF">GCM10022255_109560</name>
</gene>
<dbReference type="Proteomes" id="UP001500620">
    <property type="component" value="Unassembled WGS sequence"/>
</dbReference>
<dbReference type="EMBL" id="BAABAT010000073">
    <property type="protein sequence ID" value="GAA4263595.1"/>
    <property type="molecule type" value="Genomic_DNA"/>
</dbReference>
<protein>
    <submittedName>
        <fullName evidence="2">Uncharacterized protein</fullName>
    </submittedName>
</protein>